<comment type="subcellular location">
    <subcellularLocation>
        <location evidence="1">Plastid</location>
        <location evidence="1">Chloroplast</location>
    </subcellularLocation>
</comment>
<reference evidence="6" key="1">
    <citation type="submission" date="2020-07" db="EMBL/GenBank/DDBJ databases">
        <title>Ethylene signaling mediates host invasion by parasitic plants.</title>
        <authorList>
            <person name="Yoshida S."/>
        </authorList>
    </citation>
    <scope>NUCLEOTIDE SEQUENCE</scope>
    <source>
        <strain evidence="6">Okayama</strain>
    </source>
</reference>
<evidence type="ECO:0000256" key="4">
    <source>
        <dbReference type="ARBA" id="ARBA00022528"/>
    </source>
</evidence>
<keyword evidence="7" id="KW-1185">Reference proteome</keyword>
<evidence type="ECO:0000256" key="2">
    <source>
        <dbReference type="ARBA" id="ARBA00007638"/>
    </source>
</evidence>
<keyword evidence="5" id="KW-0934">Plastid</keyword>
<dbReference type="InterPro" id="IPR022546">
    <property type="entry name" value="Uncharacterised_Ycf68"/>
</dbReference>
<protein>
    <recommendedName>
        <fullName evidence="3">Uncharacterized protein ycf68</fullName>
    </recommendedName>
</protein>
<evidence type="ECO:0000313" key="6">
    <source>
        <dbReference type="EMBL" id="GFQ00246.1"/>
    </source>
</evidence>
<evidence type="ECO:0000313" key="7">
    <source>
        <dbReference type="Proteomes" id="UP000653305"/>
    </source>
</evidence>
<comment type="similarity">
    <text evidence="2">Belongs to the ycf68 family.</text>
</comment>
<proteinExistence type="inferred from homology"/>
<dbReference type="AlphaFoldDB" id="A0A830CYY9"/>
<sequence>MDSSMCSSVPDPQMWIIQGTLAWRIDGAIRLRSNVDPAFDSLVASGRSRFSEEHIEKEFDLVMCG</sequence>
<gene>
    <name evidence="6" type="ORF">PHJA_002168600</name>
</gene>
<comment type="caution">
    <text evidence="6">The sequence shown here is derived from an EMBL/GenBank/DDBJ whole genome shotgun (WGS) entry which is preliminary data.</text>
</comment>
<evidence type="ECO:0000256" key="5">
    <source>
        <dbReference type="ARBA" id="ARBA00022640"/>
    </source>
</evidence>
<accession>A0A830CYY9</accession>
<dbReference type="Pfam" id="PF10839">
    <property type="entry name" value="DUF2647"/>
    <property type="match status" value="1"/>
</dbReference>
<dbReference type="GO" id="GO:0009507">
    <property type="term" value="C:chloroplast"/>
    <property type="evidence" value="ECO:0007669"/>
    <property type="project" value="UniProtKB-SubCell"/>
</dbReference>
<dbReference type="OrthoDB" id="1920313at2759"/>
<organism evidence="6 7">
    <name type="scientific">Phtheirospermum japonicum</name>
    <dbReference type="NCBI Taxonomy" id="374723"/>
    <lineage>
        <taxon>Eukaryota</taxon>
        <taxon>Viridiplantae</taxon>
        <taxon>Streptophyta</taxon>
        <taxon>Embryophyta</taxon>
        <taxon>Tracheophyta</taxon>
        <taxon>Spermatophyta</taxon>
        <taxon>Magnoliopsida</taxon>
        <taxon>eudicotyledons</taxon>
        <taxon>Gunneridae</taxon>
        <taxon>Pentapetalae</taxon>
        <taxon>asterids</taxon>
        <taxon>lamiids</taxon>
        <taxon>Lamiales</taxon>
        <taxon>Orobanchaceae</taxon>
        <taxon>Orobanchaceae incertae sedis</taxon>
        <taxon>Phtheirospermum</taxon>
    </lineage>
</organism>
<dbReference type="Proteomes" id="UP000653305">
    <property type="component" value="Unassembled WGS sequence"/>
</dbReference>
<evidence type="ECO:0000256" key="3">
    <source>
        <dbReference type="ARBA" id="ARBA00021456"/>
    </source>
</evidence>
<evidence type="ECO:0000256" key="1">
    <source>
        <dbReference type="ARBA" id="ARBA00004229"/>
    </source>
</evidence>
<name>A0A830CYY9_9LAMI</name>
<dbReference type="EMBL" id="BMAC01000619">
    <property type="protein sequence ID" value="GFQ00246.1"/>
    <property type="molecule type" value="Genomic_DNA"/>
</dbReference>
<keyword evidence="4" id="KW-0150">Chloroplast</keyword>